<feature type="transmembrane region" description="Helical" evidence="2">
    <location>
        <begin position="12"/>
        <end position="31"/>
    </location>
</feature>
<feature type="transmembrane region" description="Helical" evidence="2">
    <location>
        <begin position="37"/>
        <end position="59"/>
    </location>
</feature>
<keyword evidence="2" id="KW-0812">Transmembrane</keyword>
<evidence type="ECO:0000313" key="4">
    <source>
        <dbReference type="Proteomes" id="UP001595645"/>
    </source>
</evidence>
<name>A0ABV7NXS1_9PSEU</name>
<keyword evidence="2" id="KW-1133">Transmembrane helix</keyword>
<dbReference type="EMBL" id="JBHRWK010000019">
    <property type="protein sequence ID" value="MFC3450569.1"/>
    <property type="molecule type" value="Genomic_DNA"/>
</dbReference>
<sequence>MRSRLDRRLWPAVVLVAGTAGLFWLTSWLLGKGNDGAGIANVLALPVAVLGSVAAFVALRPRTEADDAKLKAKASTLLDQVVTAEARALQQLLGDTGHPEPADIGFARTHPDDVKVRWRDDGGPETGSLSTVTEFYESLQFGRLLVLGEPGSGKTVLTVRLLLNLAEKARATTGERIRVPVRLSLPAFSKLDTGSSEIRERLDVWTSEQLTAVYGVPGSAAKALVAGGWILPILDGLDEMDAAADPRRAVEVITALNTAGGSQRWPVVVACRMENYRRIAHETPLQDATAVTVEALEVGQIVDWLSHRFPDPKQPDRTQARWRPVLNLVRTHPAGRLARFLSSPLNLYLAVNVYRDQVTGPDPRELRKLTEAELDDFLHDRLLPAVVEHYPSPDGTRYRAEDVRAWLSTLANHLAWMSVHGFSGTDIHLHELWRTTGDPALRGRRVRLLAAAVISGLTILLLLLLFIRAWFAGGSDDFRSHPGRWFIVAPALLGIGVFIFRFAATTSTRTMERMEPRLLTTRAGFRKVRRTAVTWMLLGGLAGIPAGIAAGLLSGAGDLHSVALGGSLTLGAIGFAMGLIGGAGDSTTRLKTATRPSEPQHQVRTTVAIQSALTALLFLALGSFPGGIVDGAVFGLAAGLALFLGGGPTPRLRHELAIRSYARRRLLPPRPETFLDWAYRAGLVRLAGTAAQFRHREVQQRLTTDGPDDPERHARDGRRPQRDTRDVDLP</sequence>
<feature type="region of interest" description="Disordered" evidence="1">
    <location>
        <begin position="696"/>
        <end position="730"/>
    </location>
</feature>
<keyword evidence="2" id="KW-0472">Membrane</keyword>
<evidence type="ECO:0000313" key="3">
    <source>
        <dbReference type="EMBL" id="MFC3450569.1"/>
    </source>
</evidence>
<dbReference type="Gene3D" id="3.40.50.300">
    <property type="entry name" value="P-loop containing nucleotide triphosphate hydrolases"/>
    <property type="match status" value="1"/>
</dbReference>
<comment type="caution">
    <text evidence="3">The sequence shown here is derived from an EMBL/GenBank/DDBJ whole genome shotgun (WGS) entry which is preliminary data.</text>
</comment>
<feature type="transmembrane region" description="Helical" evidence="2">
    <location>
        <begin position="532"/>
        <end position="553"/>
    </location>
</feature>
<dbReference type="Proteomes" id="UP001595645">
    <property type="component" value="Unassembled WGS sequence"/>
</dbReference>
<keyword evidence="4" id="KW-1185">Reference proteome</keyword>
<evidence type="ECO:0000256" key="1">
    <source>
        <dbReference type="SAM" id="MobiDB-lite"/>
    </source>
</evidence>
<dbReference type="SUPFAM" id="SSF52540">
    <property type="entry name" value="P-loop containing nucleoside triphosphate hydrolases"/>
    <property type="match status" value="1"/>
</dbReference>
<organism evidence="3 4">
    <name type="scientific">Amycolatopsis speibonae</name>
    <dbReference type="NCBI Taxonomy" id="1450224"/>
    <lineage>
        <taxon>Bacteria</taxon>
        <taxon>Bacillati</taxon>
        <taxon>Actinomycetota</taxon>
        <taxon>Actinomycetes</taxon>
        <taxon>Pseudonocardiales</taxon>
        <taxon>Pseudonocardiaceae</taxon>
        <taxon>Amycolatopsis</taxon>
    </lineage>
</organism>
<feature type="transmembrane region" description="Helical" evidence="2">
    <location>
        <begin position="448"/>
        <end position="471"/>
    </location>
</feature>
<dbReference type="RefSeq" id="WP_378239293.1">
    <property type="nucleotide sequence ID" value="NZ_JBHRWK010000019.1"/>
</dbReference>
<gene>
    <name evidence="3" type="ORF">ACFOSH_14105</name>
</gene>
<evidence type="ECO:0000256" key="2">
    <source>
        <dbReference type="SAM" id="Phobius"/>
    </source>
</evidence>
<feature type="compositionally biased region" description="Basic and acidic residues" evidence="1">
    <location>
        <begin position="709"/>
        <end position="730"/>
    </location>
</feature>
<protein>
    <submittedName>
        <fullName evidence="3">NACHT domain-containing protein</fullName>
    </submittedName>
</protein>
<feature type="transmembrane region" description="Helical" evidence="2">
    <location>
        <begin position="559"/>
        <end position="582"/>
    </location>
</feature>
<proteinExistence type="predicted"/>
<reference evidence="4" key="1">
    <citation type="journal article" date="2019" name="Int. J. Syst. Evol. Microbiol.">
        <title>The Global Catalogue of Microorganisms (GCM) 10K type strain sequencing project: providing services to taxonomists for standard genome sequencing and annotation.</title>
        <authorList>
            <consortium name="The Broad Institute Genomics Platform"/>
            <consortium name="The Broad Institute Genome Sequencing Center for Infectious Disease"/>
            <person name="Wu L."/>
            <person name="Ma J."/>
        </authorList>
    </citation>
    <scope>NUCLEOTIDE SEQUENCE [LARGE SCALE GENOMIC DNA]</scope>
    <source>
        <strain evidence="4">CGMCC 4.7676</strain>
    </source>
</reference>
<dbReference type="InterPro" id="IPR027417">
    <property type="entry name" value="P-loop_NTPase"/>
</dbReference>
<accession>A0ABV7NXS1</accession>
<feature type="transmembrane region" description="Helical" evidence="2">
    <location>
        <begin position="483"/>
        <end position="504"/>
    </location>
</feature>